<feature type="region of interest" description="Disordered" evidence="1">
    <location>
        <begin position="123"/>
        <end position="196"/>
    </location>
</feature>
<evidence type="ECO:0000256" key="1">
    <source>
        <dbReference type="SAM" id="MobiDB-lite"/>
    </source>
</evidence>
<feature type="region of interest" description="Disordered" evidence="1">
    <location>
        <begin position="365"/>
        <end position="484"/>
    </location>
</feature>
<feature type="compositionally biased region" description="Basic and acidic residues" evidence="1">
    <location>
        <begin position="378"/>
        <end position="387"/>
    </location>
</feature>
<dbReference type="InParanoid" id="A0A409VVQ8"/>
<evidence type="ECO:0000313" key="2">
    <source>
        <dbReference type="EMBL" id="PPQ70354.1"/>
    </source>
</evidence>
<keyword evidence="3" id="KW-1185">Reference proteome</keyword>
<dbReference type="EMBL" id="NHYE01005544">
    <property type="protein sequence ID" value="PPQ70354.1"/>
    <property type="molecule type" value="Genomic_DNA"/>
</dbReference>
<accession>A0A409VVQ8</accession>
<feature type="region of interest" description="Disordered" evidence="1">
    <location>
        <begin position="253"/>
        <end position="317"/>
    </location>
</feature>
<proteinExistence type="predicted"/>
<sequence>MSTTITTTPVRLESLTAPPPTKNTLAREERSRLLRSTRKLGAVLGTTPKVIEPDTTSPAPAARGPGTRTSRARSSRREAQIHHSRSSSQSSEATLAPEPEPGYVFVRGNVRSAPYQVQAVFDNASPSSSRSSSRSASPHPTSGPVTRNLKRKQGQDPASLAPMTIMFPIPGSAAGSKQNRSGPSDPTPSKEKAKAKIVAGGEHPSQPLLLRLRTVPVASDDRPINEEDLHSNSLPNPPSPVSSTFNMSVDIVPPSPSLPLPREISSATLSDREKRRKMAKLARTLGENIPPELVFRNAPPSSPSNSSTAGPSNLARHTSLSFSRPVHRPSLTATTFDPLAPFHKPTKFTSSSKFNATASLPPLPVAAVPTPAPSQPQLRRETSPEKVKKSRHRPQSLSLGSSSAFAAATAALLHREREPSRGTTSLDIRPTTQAARLARNNSARPLASPKPFVELPRVQGRTSEEGPSTEGGLTADFGRRKEREWSGEWNVKDMEDVAKKLRGLKGR</sequence>
<feature type="compositionally biased region" description="Polar residues" evidence="1">
    <location>
        <begin position="421"/>
        <end position="443"/>
    </location>
</feature>
<name>A0A409VVQ8_9AGAR</name>
<feature type="region of interest" description="Disordered" evidence="1">
    <location>
        <begin position="1"/>
        <end position="100"/>
    </location>
</feature>
<evidence type="ECO:0000313" key="3">
    <source>
        <dbReference type="Proteomes" id="UP000284706"/>
    </source>
</evidence>
<feature type="compositionally biased region" description="Low complexity" evidence="1">
    <location>
        <begin position="297"/>
        <end position="313"/>
    </location>
</feature>
<feature type="compositionally biased region" description="Low complexity" evidence="1">
    <location>
        <begin position="124"/>
        <end position="138"/>
    </location>
</feature>
<reference evidence="2 3" key="1">
    <citation type="journal article" date="2018" name="Evol. Lett.">
        <title>Horizontal gene cluster transfer increased hallucinogenic mushroom diversity.</title>
        <authorList>
            <person name="Reynolds H.T."/>
            <person name="Vijayakumar V."/>
            <person name="Gluck-Thaler E."/>
            <person name="Korotkin H.B."/>
            <person name="Matheny P.B."/>
            <person name="Slot J.C."/>
        </authorList>
    </citation>
    <scope>NUCLEOTIDE SEQUENCE [LARGE SCALE GENOMIC DNA]</scope>
    <source>
        <strain evidence="2 3">SRW20</strain>
    </source>
</reference>
<protein>
    <submittedName>
        <fullName evidence="2">Uncharacterized protein</fullName>
    </submittedName>
</protein>
<feature type="compositionally biased region" description="Polar residues" evidence="1">
    <location>
        <begin position="175"/>
        <end position="184"/>
    </location>
</feature>
<organism evidence="2 3">
    <name type="scientific">Gymnopilus dilepis</name>
    <dbReference type="NCBI Taxonomy" id="231916"/>
    <lineage>
        <taxon>Eukaryota</taxon>
        <taxon>Fungi</taxon>
        <taxon>Dikarya</taxon>
        <taxon>Basidiomycota</taxon>
        <taxon>Agaricomycotina</taxon>
        <taxon>Agaricomycetes</taxon>
        <taxon>Agaricomycetidae</taxon>
        <taxon>Agaricales</taxon>
        <taxon>Agaricineae</taxon>
        <taxon>Hymenogastraceae</taxon>
        <taxon>Gymnopilus</taxon>
    </lineage>
</organism>
<gene>
    <name evidence="2" type="ORF">CVT26_013790</name>
</gene>
<dbReference type="Proteomes" id="UP000284706">
    <property type="component" value="Unassembled WGS sequence"/>
</dbReference>
<feature type="compositionally biased region" description="Low complexity" evidence="1">
    <location>
        <begin position="396"/>
        <end position="412"/>
    </location>
</feature>
<dbReference type="AlphaFoldDB" id="A0A409VVQ8"/>
<comment type="caution">
    <text evidence="2">The sequence shown here is derived from an EMBL/GenBank/DDBJ whole genome shotgun (WGS) entry which is preliminary data.</text>
</comment>
<dbReference type="OrthoDB" id="3215907at2759"/>